<reference evidence="9 10" key="1">
    <citation type="submission" date="2024-09" db="EMBL/GenBank/DDBJ databases">
        <authorList>
            <person name="Sun Q."/>
            <person name="Mori K."/>
        </authorList>
    </citation>
    <scope>NUCLEOTIDE SEQUENCE [LARGE SCALE GENOMIC DNA]</scope>
    <source>
        <strain evidence="9 10">CCM 8677</strain>
    </source>
</reference>
<name>A0ABV6IEH9_9BURK</name>
<dbReference type="CDD" id="cd18773">
    <property type="entry name" value="PDC1_HK_sensor"/>
    <property type="match status" value="1"/>
</dbReference>
<evidence type="ECO:0000256" key="5">
    <source>
        <dbReference type="ARBA" id="ARBA00023136"/>
    </source>
</evidence>
<comment type="subcellular location">
    <subcellularLocation>
        <location evidence="1">Cell membrane</location>
        <topology evidence="1">Multi-pass membrane protein</topology>
    </subcellularLocation>
</comment>
<dbReference type="RefSeq" id="WP_390212254.1">
    <property type="nucleotide sequence ID" value="NZ_JBHLXJ010000009.1"/>
</dbReference>
<dbReference type="InterPro" id="IPR035919">
    <property type="entry name" value="EAL_sf"/>
</dbReference>
<dbReference type="NCBIfam" id="TIGR00254">
    <property type="entry name" value="GGDEF"/>
    <property type="match status" value="1"/>
</dbReference>
<dbReference type="InterPro" id="IPR029787">
    <property type="entry name" value="Nucleotide_cyclase"/>
</dbReference>
<sequence>MASKDKKKQEAWEVPIWALLFCVLLIVSVIVAQTWWAIAQDKSLTLSAATRNSLLSVRILEEHANRALNDASRAVVAIGEELQTKSDTFLKDEAQARQILSSQRRDSQFIYALSLIDTRGMLWASSLRFSVEVQDMSSQAHIVELTKAANAYQRNVVIGKPFSVKKTNQQVLPLARNLFDANGRPIGQVQADISLSYFQEFYERVAKDAGAKISLYDKEGQLIVQAGQVAGMAPNQTRNQTQNQKIDSAIAQSVQDSFAENGRVESALQSPDQLMTYTYLKMNDFPLAVVFSRDLDTVLLEWRKRLEQKILIASISISFTLLLAYLLYRKVTSLRLSREKLSESERRYRMLFQDAQDGILLIDKSYNFVDGNQNALEMLAVDSKDDFVLLDISEFSADLRYTQPTVAAKKAEAIKKFVDLAFKGKVQKFEWIAHRRGKDWYSEVTLSRVKISAEAMVFCVMRDISLRKHAERLLQGQNQLLQLIGSSESLESILVDTCHFVERNNPHWHCGVQLLTVDQKVFTQTIGHHFPEILRRQLTEAPVCYGNGVWSEAVIDVVPVWTQDIPRSPSMEFIAQRKLLANYAAVGSWPIMGKTGLVLGTFTLFSESTVALSNEDLSLISIATDVSSIAIEGKRAEEKAIRLAHYDDITKLPNRFLFSQYLSKALIYADDTDGSLAVLLLDLDRFKAINDSFDHDEGDNVLRKVAERLKASLSESDTIARVGGDEFMLLLDRYKTPRELTDIADKLLQAVATPFEINGQELQISASIGIAVFSQDGTDAQVLMKNAEIAMYRAKHNGKNNYQFYDAHMNVHTIERLAFEAQLRRALDNREFLVYYQPKVCVTTGKILGAEALVRWNHPENGIILPAQFITLAEEAGLVGRMGMQVLDMVCRDIVHFKSMNSEFGRVAINLSGAQFNDDFLLDELQKVIDFWQVQPRDIEFEITESMVMNNHERAIQHMDGLNAAGYTLSIDDFGTGYSSLAYLKRFPVNSLKIDRSFIQDMPGDSNDTAIVLAIVAMAKTLGLKVVAEGVENATQLETLVSCQCDEYQGFYFSKAVPADAFVALLERSALH</sequence>
<dbReference type="SMART" id="SM00267">
    <property type="entry name" value="GGDEF"/>
    <property type="match status" value="1"/>
</dbReference>
<evidence type="ECO:0000256" key="2">
    <source>
        <dbReference type="ARBA" id="ARBA00022475"/>
    </source>
</evidence>
<dbReference type="InterPro" id="IPR029016">
    <property type="entry name" value="GAF-like_dom_sf"/>
</dbReference>
<gene>
    <name evidence="9" type="ORF">ACFFJH_10410</name>
</gene>
<keyword evidence="2" id="KW-1003">Cell membrane</keyword>
<feature type="domain" description="GGDEF" evidence="8">
    <location>
        <begin position="674"/>
        <end position="807"/>
    </location>
</feature>
<dbReference type="CDD" id="cd01948">
    <property type="entry name" value="EAL"/>
    <property type="match status" value="1"/>
</dbReference>
<dbReference type="SUPFAM" id="SSF55073">
    <property type="entry name" value="Nucleotide cyclase"/>
    <property type="match status" value="1"/>
</dbReference>
<evidence type="ECO:0000256" key="6">
    <source>
        <dbReference type="SAM" id="Phobius"/>
    </source>
</evidence>
<dbReference type="PROSITE" id="PS50883">
    <property type="entry name" value="EAL"/>
    <property type="match status" value="1"/>
</dbReference>
<evidence type="ECO:0000256" key="4">
    <source>
        <dbReference type="ARBA" id="ARBA00022989"/>
    </source>
</evidence>
<dbReference type="InterPro" id="IPR000160">
    <property type="entry name" value="GGDEF_dom"/>
</dbReference>
<dbReference type="InterPro" id="IPR035965">
    <property type="entry name" value="PAS-like_dom_sf"/>
</dbReference>
<keyword evidence="3 6" id="KW-0812">Transmembrane</keyword>
<dbReference type="Pfam" id="PF00563">
    <property type="entry name" value="EAL"/>
    <property type="match status" value="1"/>
</dbReference>
<dbReference type="InterPro" id="IPR000014">
    <property type="entry name" value="PAS"/>
</dbReference>
<dbReference type="CDD" id="cd12915">
    <property type="entry name" value="PDC2_DGC_like"/>
    <property type="match status" value="1"/>
</dbReference>
<dbReference type="CDD" id="cd01949">
    <property type="entry name" value="GGDEF"/>
    <property type="match status" value="1"/>
</dbReference>
<keyword evidence="4 6" id="KW-1133">Transmembrane helix</keyword>
<dbReference type="InterPro" id="IPR043128">
    <property type="entry name" value="Rev_trsase/Diguanyl_cyclase"/>
</dbReference>
<dbReference type="Pfam" id="PF02743">
    <property type="entry name" value="dCache_1"/>
    <property type="match status" value="1"/>
</dbReference>
<dbReference type="InterPro" id="IPR052155">
    <property type="entry name" value="Biofilm_reg_signaling"/>
</dbReference>
<proteinExistence type="predicted"/>
<evidence type="ECO:0000259" key="8">
    <source>
        <dbReference type="PROSITE" id="PS50887"/>
    </source>
</evidence>
<dbReference type="Pfam" id="PF00990">
    <property type="entry name" value="GGDEF"/>
    <property type="match status" value="1"/>
</dbReference>
<feature type="transmembrane region" description="Helical" evidence="6">
    <location>
        <begin position="16"/>
        <end position="38"/>
    </location>
</feature>
<feature type="transmembrane region" description="Helical" evidence="6">
    <location>
        <begin position="310"/>
        <end position="328"/>
    </location>
</feature>
<dbReference type="EMBL" id="JBHLXJ010000009">
    <property type="protein sequence ID" value="MFC0350218.1"/>
    <property type="molecule type" value="Genomic_DNA"/>
</dbReference>
<dbReference type="PANTHER" id="PTHR44757">
    <property type="entry name" value="DIGUANYLATE CYCLASE DGCP"/>
    <property type="match status" value="1"/>
</dbReference>
<dbReference type="Proteomes" id="UP001589844">
    <property type="component" value="Unassembled WGS sequence"/>
</dbReference>
<dbReference type="SMART" id="SM00052">
    <property type="entry name" value="EAL"/>
    <property type="match status" value="1"/>
</dbReference>
<dbReference type="SUPFAM" id="SSF141868">
    <property type="entry name" value="EAL domain-like"/>
    <property type="match status" value="1"/>
</dbReference>
<dbReference type="Gene3D" id="3.30.70.270">
    <property type="match status" value="1"/>
</dbReference>
<evidence type="ECO:0000313" key="10">
    <source>
        <dbReference type="Proteomes" id="UP001589844"/>
    </source>
</evidence>
<evidence type="ECO:0000256" key="1">
    <source>
        <dbReference type="ARBA" id="ARBA00004651"/>
    </source>
</evidence>
<accession>A0ABV6IEH9</accession>
<protein>
    <submittedName>
        <fullName evidence="9">EAL domain-containing protein</fullName>
    </submittedName>
</protein>
<evidence type="ECO:0000313" key="9">
    <source>
        <dbReference type="EMBL" id="MFC0350218.1"/>
    </source>
</evidence>
<dbReference type="Gene3D" id="3.30.450.40">
    <property type="match status" value="1"/>
</dbReference>
<dbReference type="InterPro" id="IPR033479">
    <property type="entry name" value="dCache_1"/>
</dbReference>
<keyword evidence="10" id="KW-1185">Reference proteome</keyword>
<dbReference type="Pfam" id="PF13188">
    <property type="entry name" value="PAS_8"/>
    <property type="match status" value="1"/>
</dbReference>
<feature type="domain" description="EAL" evidence="7">
    <location>
        <begin position="816"/>
        <end position="1070"/>
    </location>
</feature>
<keyword evidence="5 6" id="KW-0472">Membrane</keyword>
<evidence type="ECO:0000259" key="7">
    <source>
        <dbReference type="PROSITE" id="PS50883"/>
    </source>
</evidence>
<dbReference type="InterPro" id="IPR001633">
    <property type="entry name" value="EAL_dom"/>
</dbReference>
<evidence type="ECO:0000256" key="3">
    <source>
        <dbReference type="ARBA" id="ARBA00022692"/>
    </source>
</evidence>
<dbReference type="PANTHER" id="PTHR44757:SF2">
    <property type="entry name" value="BIOFILM ARCHITECTURE MAINTENANCE PROTEIN MBAA"/>
    <property type="match status" value="1"/>
</dbReference>
<dbReference type="SUPFAM" id="SSF55781">
    <property type="entry name" value="GAF domain-like"/>
    <property type="match status" value="1"/>
</dbReference>
<organism evidence="9 10">
    <name type="scientific">Undibacterium danionis</name>
    <dbReference type="NCBI Taxonomy" id="1812100"/>
    <lineage>
        <taxon>Bacteria</taxon>
        <taxon>Pseudomonadati</taxon>
        <taxon>Pseudomonadota</taxon>
        <taxon>Betaproteobacteria</taxon>
        <taxon>Burkholderiales</taxon>
        <taxon>Oxalobacteraceae</taxon>
        <taxon>Undibacterium</taxon>
    </lineage>
</organism>
<dbReference type="Gene3D" id="3.20.20.450">
    <property type="entry name" value="EAL domain"/>
    <property type="match status" value="1"/>
</dbReference>
<dbReference type="SUPFAM" id="SSF55785">
    <property type="entry name" value="PYP-like sensor domain (PAS domain)"/>
    <property type="match status" value="1"/>
</dbReference>
<dbReference type="Gene3D" id="3.30.450.20">
    <property type="entry name" value="PAS domain"/>
    <property type="match status" value="3"/>
</dbReference>
<dbReference type="PROSITE" id="PS50887">
    <property type="entry name" value="GGDEF"/>
    <property type="match status" value="1"/>
</dbReference>
<comment type="caution">
    <text evidence="9">The sequence shown here is derived from an EMBL/GenBank/DDBJ whole genome shotgun (WGS) entry which is preliminary data.</text>
</comment>